<dbReference type="Proteomes" id="UP001168990">
    <property type="component" value="Unassembled WGS sequence"/>
</dbReference>
<gene>
    <name evidence="1" type="ORF">PV328_000999</name>
</gene>
<dbReference type="EMBL" id="JAQQBS010000001">
    <property type="protein sequence ID" value="KAK0176901.1"/>
    <property type="molecule type" value="Genomic_DNA"/>
</dbReference>
<reference evidence="1" key="1">
    <citation type="journal article" date="2023" name="bioRxiv">
        <title>Scaffold-level genome assemblies of two parasitoid biocontrol wasps reveal the parthenogenesis mechanism and an associated novel virus.</title>
        <authorList>
            <person name="Inwood S."/>
            <person name="Skelly J."/>
            <person name="Guhlin J."/>
            <person name="Harrop T."/>
            <person name="Goldson S."/>
            <person name="Dearden P."/>
        </authorList>
    </citation>
    <scope>NUCLEOTIDE SEQUENCE</scope>
    <source>
        <strain evidence="1">Irish</strain>
        <tissue evidence="1">Whole body</tissue>
    </source>
</reference>
<evidence type="ECO:0000313" key="1">
    <source>
        <dbReference type="EMBL" id="KAK0176901.1"/>
    </source>
</evidence>
<organism evidence="1 2">
    <name type="scientific">Microctonus aethiopoides</name>
    <dbReference type="NCBI Taxonomy" id="144406"/>
    <lineage>
        <taxon>Eukaryota</taxon>
        <taxon>Metazoa</taxon>
        <taxon>Ecdysozoa</taxon>
        <taxon>Arthropoda</taxon>
        <taxon>Hexapoda</taxon>
        <taxon>Insecta</taxon>
        <taxon>Pterygota</taxon>
        <taxon>Neoptera</taxon>
        <taxon>Endopterygota</taxon>
        <taxon>Hymenoptera</taxon>
        <taxon>Apocrita</taxon>
        <taxon>Ichneumonoidea</taxon>
        <taxon>Braconidae</taxon>
        <taxon>Euphorinae</taxon>
        <taxon>Microctonus</taxon>
    </lineage>
</organism>
<comment type="caution">
    <text evidence="1">The sequence shown here is derived from an EMBL/GenBank/DDBJ whole genome shotgun (WGS) entry which is preliminary data.</text>
</comment>
<name>A0AA39FWJ4_9HYME</name>
<reference evidence="1" key="2">
    <citation type="submission" date="2023-03" db="EMBL/GenBank/DDBJ databases">
        <authorList>
            <person name="Inwood S.N."/>
            <person name="Skelly J.G."/>
            <person name="Guhlin J."/>
            <person name="Harrop T.W.R."/>
            <person name="Goldson S.G."/>
            <person name="Dearden P.K."/>
        </authorList>
    </citation>
    <scope>NUCLEOTIDE SEQUENCE</scope>
    <source>
        <strain evidence="1">Irish</strain>
        <tissue evidence="1">Whole body</tissue>
    </source>
</reference>
<sequence>MDKGPTRMLRLRENCTIHKYFEEFPVLKGVLGSDLLTWDFNNIYPNREDQFFDRWEMARDVIIDYLQDCKGLTGSDFGLYQALPALAQHNKDTVQLFNTKIFKITKIFVKEKQESGLYELSNIYLLGCTEIAGSEALNYPTSSIDLGLIKIDRFTEVPQFFLAADIKYKCTLLHVNEKQYAISLLHS</sequence>
<evidence type="ECO:0000313" key="2">
    <source>
        <dbReference type="Proteomes" id="UP001168990"/>
    </source>
</evidence>
<dbReference type="AlphaFoldDB" id="A0AA39FWJ4"/>
<keyword evidence="2" id="KW-1185">Reference proteome</keyword>
<protein>
    <submittedName>
        <fullName evidence="1">Uncharacterized protein</fullName>
    </submittedName>
</protein>
<accession>A0AA39FWJ4</accession>
<proteinExistence type="predicted"/>